<dbReference type="NCBIfam" id="NF047646">
    <property type="entry name" value="REP_Tyr_transpos"/>
    <property type="match status" value="1"/>
</dbReference>
<accession>A0A4Z0R2F6</accession>
<dbReference type="EMBL" id="SPQQ01000010">
    <property type="protein sequence ID" value="TGE35826.1"/>
    <property type="molecule type" value="Genomic_DNA"/>
</dbReference>
<dbReference type="GO" id="GO:0003677">
    <property type="term" value="F:DNA binding"/>
    <property type="evidence" value="ECO:0007669"/>
    <property type="project" value="InterPro"/>
</dbReference>
<organism evidence="2 3">
    <name type="scientific">Desulfosporosinus fructosivorans</name>
    <dbReference type="NCBI Taxonomy" id="2018669"/>
    <lineage>
        <taxon>Bacteria</taxon>
        <taxon>Bacillati</taxon>
        <taxon>Bacillota</taxon>
        <taxon>Clostridia</taxon>
        <taxon>Eubacteriales</taxon>
        <taxon>Desulfitobacteriaceae</taxon>
        <taxon>Desulfosporosinus</taxon>
    </lineage>
</organism>
<dbReference type="GO" id="GO:0006313">
    <property type="term" value="P:DNA transposition"/>
    <property type="evidence" value="ECO:0007669"/>
    <property type="project" value="InterPro"/>
</dbReference>
<dbReference type="SMART" id="SM01321">
    <property type="entry name" value="Y1_Tnp"/>
    <property type="match status" value="1"/>
</dbReference>
<dbReference type="InterPro" id="IPR036515">
    <property type="entry name" value="Transposase_17_sf"/>
</dbReference>
<reference evidence="2 3" key="1">
    <citation type="submission" date="2019-03" db="EMBL/GenBank/DDBJ databases">
        <title>Draft Genome Sequence of Desulfosporosinus fructosivorans Strain 63.6F, Isolated from Marine Sediment in the Baltic Sea.</title>
        <authorList>
            <person name="Hausmann B."/>
            <person name="Vandieken V."/>
            <person name="Pjevac P."/>
            <person name="Schreck K."/>
            <person name="Herbold C.W."/>
            <person name="Loy A."/>
        </authorList>
    </citation>
    <scope>NUCLEOTIDE SEQUENCE [LARGE SCALE GENOMIC DNA]</scope>
    <source>
        <strain evidence="2 3">63.6F</strain>
    </source>
</reference>
<comment type="caution">
    <text evidence="2">The sequence shown here is derived from an EMBL/GenBank/DDBJ whole genome shotgun (WGS) entry which is preliminary data.</text>
</comment>
<dbReference type="Proteomes" id="UP000298460">
    <property type="component" value="Unassembled WGS sequence"/>
</dbReference>
<evidence type="ECO:0000313" key="3">
    <source>
        <dbReference type="Proteomes" id="UP000298460"/>
    </source>
</evidence>
<evidence type="ECO:0000259" key="1">
    <source>
        <dbReference type="SMART" id="SM01321"/>
    </source>
</evidence>
<proteinExistence type="predicted"/>
<dbReference type="Pfam" id="PF01797">
    <property type="entry name" value="Y1_Tnp"/>
    <property type="match status" value="1"/>
</dbReference>
<protein>
    <submittedName>
        <fullName evidence="2">Transposase</fullName>
    </submittedName>
</protein>
<dbReference type="PANTHER" id="PTHR34322">
    <property type="entry name" value="TRANSPOSASE, Y1_TNP DOMAIN-CONTAINING"/>
    <property type="match status" value="1"/>
</dbReference>
<dbReference type="AlphaFoldDB" id="A0A4Z0R2F6"/>
<dbReference type="OrthoDB" id="9788881at2"/>
<dbReference type="Gene3D" id="3.30.70.1290">
    <property type="entry name" value="Transposase IS200-like"/>
    <property type="match status" value="1"/>
</dbReference>
<name>A0A4Z0R2F6_9FIRM</name>
<gene>
    <name evidence="2" type="ORF">E4K67_22145</name>
</gene>
<dbReference type="SUPFAM" id="SSF143422">
    <property type="entry name" value="Transposase IS200-like"/>
    <property type="match status" value="1"/>
</dbReference>
<keyword evidence="3" id="KW-1185">Reference proteome</keyword>
<sequence length="256" mass="30130">MGGDNVPRTAREKSQTGIYHLMLRGIDKRDLFLKDSEYQKFVDYIQKAKDKCEFTIYAYCLMTNHIHLLIKTQTETQDVGDIVRRITVGYAQYHNFQNGRTGHLFQNRFRSEIIDNDVYFLEVLRYIHQNPLKARMVKNIEDYQWSSFNAYLGTENILVETKFVLSFFKDTKDFVTFMKQLNNDQCLEYNLKTRYTDEDLKEFVSSFVDISSLNQLDIGSRNELLATIKEVTTSSNRQLSRVLNIGRGIIEKVHQK</sequence>
<dbReference type="InterPro" id="IPR002686">
    <property type="entry name" value="Transposase_17"/>
</dbReference>
<dbReference type="GO" id="GO:0004803">
    <property type="term" value="F:transposase activity"/>
    <property type="evidence" value="ECO:0007669"/>
    <property type="project" value="InterPro"/>
</dbReference>
<evidence type="ECO:0000313" key="2">
    <source>
        <dbReference type="EMBL" id="TGE35826.1"/>
    </source>
</evidence>
<feature type="domain" description="Transposase IS200-like" evidence="1">
    <location>
        <begin position="14"/>
        <end position="130"/>
    </location>
</feature>
<dbReference type="PANTHER" id="PTHR34322:SF2">
    <property type="entry name" value="TRANSPOSASE IS200-LIKE DOMAIN-CONTAINING PROTEIN"/>
    <property type="match status" value="1"/>
</dbReference>